<evidence type="ECO:0000313" key="1">
    <source>
        <dbReference type="EMBL" id="KAJ7223546.1"/>
    </source>
</evidence>
<name>A0AAD6YMR2_9AGAR</name>
<evidence type="ECO:0000313" key="2">
    <source>
        <dbReference type="Proteomes" id="UP001219525"/>
    </source>
</evidence>
<sequence>MAKGKHSPKNWLYPKIIFYFNKFGHGDAVLAKAIQACRHSVYKANISSTVNNLKILLCSVSLLLLRSRRRHIEDQFREKTVSADYWGSKEYKRARRLSDTSNNQEFPRISEPACPLNVAARYGARFKRSYRVAFVMPPALPVSSADTSTGDEGLRRGTGWLPPHSLVLTGSTGGGQIEEMEKLCLRCSQKLI</sequence>
<reference evidence="1" key="1">
    <citation type="submission" date="2023-03" db="EMBL/GenBank/DDBJ databases">
        <title>Massive genome expansion in bonnet fungi (Mycena s.s.) driven by repeated elements and novel gene families across ecological guilds.</title>
        <authorList>
            <consortium name="Lawrence Berkeley National Laboratory"/>
            <person name="Harder C.B."/>
            <person name="Miyauchi S."/>
            <person name="Viragh M."/>
            <person name="Kuo A."/>
            <person name="Thoen E."/>
            <person name="Andreopoulos B."/>
            <person name="Lu D."/>
            <person name="Skrede I."/>
            <person name="Drula E."/>
            <person name="Henrissat B."/>
            <person name="Morin E."/>
            <person name="Kohler A."/>
            <person name="Barry K."/>
            <person name="LaButti K."/>
            <person name="Morin E."/>
            <person name="Salamov A."/>
            <person name="Lipzen A."/>
            <person name="Mereny Z."/>
            <person name="Hegedus B."/>
            <person name="Baldrian P."/>
            <person name="Stursova M."/>
            <person name="Weitz H."/>
            <person name="Taylor A."/>
            <person name="Grigoriev I.V."/>
            <person name="Nagy L.G."/>
            <person name="Martin F."/>
            <person name="Kauserud H."/>
        </authorList>
    </citation>
    <scope>NUCLEOTIDE SEQUENCE</scope>
    <source>
        <strain evidence="1">9144</strain>
    </source>
</reference>
<accession>A0AAD6YMR2</accession>
<dbReference type="Proteomes" id="UP001219525">
    <property type="component" value="Unassembled WGS sequence"/>
</dbReference>
<proteinExistence type="predicted"/>
<dbReference type="EMBL" id="JARJCW010000006">
    <property type="protein sequence ID" value="KAJ7223546.1"/>
    <property type="molecule type" value="Genomic_DNA"/>
</dbReference>
<keyword evidence="2" id="KW-1185">Reference proteome</keyword>
<comment type="caution">
    <text evidence="1">The sequence shown here is derived from an EMBL/GenBank/DDBJ whole genome shotgun (WGS) entry which is preliminary data.</text>
</comment>
<protein>
    <submittedName>
        <fullName evidence="1">Uncharacterized protein</fullName>
    </submittedName>
</protein>
<dbReference type="AlphaFoldDB" id="A0AAD6YMR2"/>
<gene>
    <name evidence="1" type="ORF">GGX14DRAFT_387859</name>
</gene>
<organism evidence="1 2">
    <name type="scientific">Mycena pura</name>
    <dbReference type="NCBI Taxonomy" id="153505"/>
    <lineage>
        <taxon>Eukaryota</taxon>
        <taxon>Fungi</taxon>
        <taxon>Dikarya</taxon>
        <taxon>Basidiomycota</taxon>
        <taxon>Agaricomycotina</taxon>
        <taxon>Agaricomycetes</taxon>
        <taxon>Agaricomycetidae</taxon>
        <taxon>Agaricales</taxon>
        <taxon>Marasmiineae</taxon>
        <taxon>Mycenaceae</taxon>
        <taxon>Mycena</taxon>
    </lineage>
</organism>